<comment type="caution">
    <text evidence="3">The sequence shown here is derived from an EMBL/GenBank/DDBJ whole genome shotgun (WGS) entry which is preliminary data.</text>
</comment>
<dbReference type="EMBL" id="AGNL01045226">
    <property type="protein sequence ID" value="EJK48983.1"/>
    <property type="molecule type" value="Genomic_DNA"/>
</dbReference>
<evidence type="ECO:0000313" key="3">
    <source>
        <dbReference type="EMBL" id="EJK48983.1"/>
    </source>
</evidence>
<accession>K0R6I5</accession>
<protein>
    <recommendedName>
        <fullName evidence="2">Complex 1 LYR protein domain-containing protein</fullName>
    </recommendedName>
</protein>
<feature type="compositionally biased region" description="Polar residues" evidence="1">
    <location>
        <begin position="29"/>
        <end position="41"/>
    </location>
</feature>
<evidence type="ECO:0000259" key="2">
    <source>
        <dbReference type="Pfam" id="PF05347"/>
    </source>
</evidence>
<gene>
    <name evidence="3" type="ORF">THAOC_32179</name>
</gene>
<sequence length="150" mass="17046">MFQAALRKSARQLTSGRHRLPPAPGLAATLSSESNARTVTPVTVVGGDNTEDAAAASSPTYETQSPEVNRRRALSLYRRLLRSAERMPTPNRQNYVKRKTQEEYRKHKTLTDPQEIEFQLRLADTNLDTVMVQAEHLSRLFSDPEYQNYN</sequence>
<keyword evidence="4" id="KW-1185">Reference proteome</keyword>
<dbReference type="Proteomes" id="UP000266841">
    <property type="component" value="Unassembled WGS sequence"/>
</dbReference>
<organism evidence="3 4">
    <name type="scientific">Thalassiosira oceanica</name>
    <name type="common">Marine diatom</name>
    <dbReference type="NCBI Taxonomy" id="159749"/>
    <lineage>
        <taxon>Eukaryota</taxon>
        <taxon>Sar</taxon>
        <taxon>Stramenopiles</taxon>
        <taxon>Ochrophyta</taxon>
        <taxon>Bacillariophyta</taxon>
        <taxon>Coscinodiscophyceae</taxon>
        <taxon>Thalassiosirophycidae</taxon>
        <taxon>Thalassiosirales</taxon>
        <taxon>Thalassiosiraceae</taxon>
        <taxon>Thalassiosira</taxon>
    </lineage>
</organism>
<dbReference type="CDD" id="cd20251">
    <property type="entry name" value="Complex1_LYR_SF"/>
    <property type="match status" value="1"/>
</dbReference>
<dbReference type="InterPro" id="IPR008011">
    <property type="entry name" value="Complex1_LYR_dom"/>
</dbReference>
<evidence type="ECO:0000313" key="4">
    <source>
        <dbReference type="Proteomes" id="UP000266841"/>
    </source>
</evidence>
<proteinExistence type="predicted"/>
<dbReference type="OrthoDB" id="275715at2759"/>
<name>K0R6I5_THAOC</name>
<reference evidence="3 4" key="1">
    <citation type="journal article" date="2012" name="Genome Biol.">
        <title>Genome and low-iron response of an oceanic diatom adapted to chronic iron limitation.</title>
        <authorList>
            <person name="Lommer M."/>
            <person name="Specht M."/>
            <person name="Roy A.S."/>
            <person name="Kraemer L."/>
            <person name="Andreson R."/>
            <person name="Gutowska M.A."/>
            <person name="Wolf J."/>
            <person name="Bergner S.V."/>
            <person name="Schilhabel M.B."/>
            <person name="Klostermeier U.C."/>
            <person name="Beiko R.G."/>
            <person name="Rosenstiel P."/>
            <person name="Hippler M."/>
            <person name="Laroche J."/>
        </authorList>
    </citation>
    <scope>NUCLEOTIDE SEQUENCE [LARGE SCALE GENOMIC DNA]</scope>
    <source>
        <strain evidence="3 4">CCMP1005</strain>
    </source>
</reference>
<feature type="region of interest" description="Disordered" evidence="1">
    <location>
        <begin position="84"/>
        <end position="107"/>
    </location>
</feature>
<dbReference type="AlphaFoldDB" id="K0R6I5"/>
<evidence type="ECO:0000256" key="1">
    <source>
        <dbReference type="SAM" id="MobiDB-lite"/>
    </source>
</evidence>
<feature type="region of interest" description="Disordered" evidence="1">
    <location>
        <begin position="1"/>
        <end position="69"/>
    </location>
</feature>
<dbReference type="Pfam" id="PF05347">
    <property type="entry name" value="Complex1_LYR"/>
    <property type="match status" value="1"/>
</dbReference>
<feature type="compositionally biased region" description="Polar residues" evidence="1">
    <location>
        <begin position="57"/>
        <end position="67"/>
    </location>
</feature>
<dbReference type="eggNOG" id="ENOG502SBVU">
    <property type="taxonomic scope" value="Eukaryota"/>
</dbReference>
<feature type="domain" description="Complex 1 LYR protein" evidence="2">
    <location>
        <begin position="71"/>
        <end position="128"/>
    </location>
</feature>